<dbReference type="InParanoid" id="K1Q761"/>
<proteinExistence type="predicted"/>
<evidence type="ECO:0000256" key="1">
    <source>
        <dbReference type="SAM" id="MobiDB-lite"/>
    </source>
</evidence>
<feature type="transmembrane region" description="Helical" evidence="2">
    <location>
        <begin position="146"/>
        <end position="167"/>
    </location>
</feature>
<evidence type="ECO:0000313" key="3">
    <source>
        <dbReference type="EMBL" id="EKC17296.1"/>
    </source>
</evidence>
<dbReference type="AlphaFoldDB" id="K1Q761"/>
<sequence length="236" mass="26655">MSFIQQESPEVLVSGPQTQEDGNEHLNKSNEVLPKTETTHDSTTGAQTHKDGGRNTYVEILPETKTNKNGNEFSVFKGADPHKHGLCRNTCNGSCHTYVEIDECHDHRDMNLERCNSISTVSTLPMHVVSTPQMMKKRKSNRIKKYIVLFCIVLVSVVVSTILAGYIGSKSVEKDIPDETSLEMFFDTVERKSVNKEQFQNFTNAIDLKNESKMVSELVLQRFLNETARPEFAEVL</sequence>
<organism evidence="3">
    <name type="scientific">Magallana gigas</name>
    <name type="common">Pacific oyster</name>
    <name type="synonym">Crassostrea gigas</name>
    <dbReference type="NCBI Taxonomy" id="29159"/>
    <lineage>
        <taxon>Eukaryota</taxon>
        <taxon>Metazoa</taxon>
        <taxon>Spiralia</taxon>
        <taxon>Lophotrochozoa</taxon>
        <taxon>Mollusca</taxon>
        <taxon>Bivalvia</taxon>
        <taxon>Autobranchia</taxon>
        <taxon>Pteriomorphia</taxon>
        <taxon>Ostreida</taxon>
        <taxon>Ostreoidea</taxon>
        <taxon>Ostreidae</taxon>
        <taxon>Magallana</taxon>
    </lineage>
</organism>
<dbReference type="HOGENOM" id="CLU_1176418_0_0_1"/>
<dbReference type="EMBL" id="JH823113">
    <property type="protein sequence ID" value="EKC17296.1"/>
    <property type="molecule type" value="Genomic_DNA"/>
</dbReference>
<name>K1Q761_MAGGI</name>
<accession>K1Q761</accession>
<keyword evidence="2" id="KW-0812">Transmembrane</keyword>
<feature type="region of interest" description="Disordered" evidence="1">
    <location>
        <begin position="1"/>
        <end position="54"/>
    </location>
</feature>
<gene>
    <name evidence="3" type="ORF">CGI_10001254</name>
</gene>
<keyword evidence="2" id="KW-1133">Transmembrane helix</keyword>
<protein>
    <submittedName>
        <fullName evidence="3">Uncharacterized protein</fullName>
    </submittedName>
</protein>
<evidence type="ECO:0000256" key="2">
    <source>
        <dbReference type="SAM" id="Phobius"/>
    </source>
</evidence>
<keyword evidence="2" id="KW-0472">Membrane</keyword>
<reference evidence="3" key="1">
    <citation type="journal article" date="2012" name="Nature">
        <title>The oyster genome reveals stress adaptation and complexity of shell formation.</title>
        <authorList>
            <person name="Zhang G."/>
            <person name="Fang X."/>
            <person name="Guo X."/>
            <person name="Li L."/>
            <person name="Luo R."/>
            <person name="Xu F."/>
            <person name="Yang P."/>
            <person name="Zhang L."/>
            <person name="Wang X."/>
            <person name="Qi H."/>
            <person name="Xiong Z."/>
            <person name="Que H."/>
            <person name="Xie Y."/>
            <person name="Holland P.W."/>
            <person name="Paps J."/>
            <person name="Zhu Y."/>
            <person name="Wu F."/>
            <person name="Chen Y."/>
            <person name="Wang J."/>
            <person name="Peng C."/>
            <person name="Meng J."/>
            <person name="Yang L."/>
            <person name="Liu J."/>
            <person name="Wen B."/>
            <person name="Zhang N."/>
            <person name="Huang Z."/>
            <person name="Zhu Q."/>
            <person name="Feng Y."/>
            <person name="Mount A."/>
            <person name="Hedgecock D."/>
            <person name="Xu Z."/>
            <person name="Liu Y."/>
            <person name="Domazet-Loso T."/>
            <person name="Du Y."/>
            <person name="Sun X."/>
            <person name="Zhang S."/>
            <person name="Liu B."/>
            <person name="Cheng P."/>
            <person name="Jiang X."/>
            <person name="Li J."/>
            <person name="Fan D."/>
            <person name="Wang W."/>
            <person name="Fu W."/>
            <person name="Wang T."/>
            <person name="Wang B."/>
            <person name="Zhang J."/>
            <person name="Peng Z."/>
            <person name="Li Y."/>
            <person name="Li N."/>
            <person name="Wang J."/>
            <person name="Chen M."/>
            <person name="He Y."/>
            <person name="Tan F."/>
            <person name="Song X."/>
            <person name="Zheng Q."/>
            <person name="Huang R."/>
            <person name="Yang H."/>
            <person name="Du X."/>
            <person name="Chen L."/>
            <person name="Yang M."/>
            <person name="Gaffney P.M."/>
            <person name="Wang S."/>
            <person name="Luo L."/>
            <person name="She Z."/>
            <person name="Ming Y."/>
            <person name="Huang W."/>
            <person name="Zhang S."/>
            <person name="Huang B."/>
            <person name="Zhang Y."/>
            <person name="Qu T."/>
            <person name="Ni P."/>
            <person name="Miao G."/>
            <person name="Wang J."/>
            <person name="Wang Q."/>
            <person name="Steinberg C.E."/>
            <person name="Wang H."/>
            <person name="Li N."/>
            <person name="Qian L."/>
            <person name="Zhang G."/>
            <person name="Li Y."/>
            <person name="Yang H."/>
            <person name="Liu X."/>
            <person name="Wang J."/>
            <person name="Yin Y."/>
            <person name="Wang J."/>
        </authorList>
    </citation>
    <scope>NUCLEOTIDE SEQUENCE [LARGE SCALE GENOMIC DNA]</scope>
    <source>
        <strain evidence="3">05x7-T-G4-1.051#20</strain>
    </source>
</reference>